<evidence type="ECO:0000313" key="4">
    <source>
        <dbReference type="Proteomes" id="UP001180616"/>
    </source>
</evidence>
<feature type="repeat" description="TPR" evidence="1">
    <location>
        <begin position="162"/>
        <end position="195"/>
    </location>
</feature>
<gene>
    <name evidence="3" type="ORF">KPS_000815</name>
</gene>
<dbReference type="SMART" id="SM00028">
    <property type="entry name" value="TPR"/>
    <property type="match status" value="14"/>
</dbReference>
<protein>
    <submittedName>
        <fullName evidence="3">Tetratricopeptide repeat protein</fullName>
    </submittedName>
</protein>
<reference evidence="3" key="1">
    <citation type="submission" date="2023-09" db="EMBL/GenBank/DDBJ databases">
        <authorList>
            <consortium name="CW5 consortium"/>
            <person name="Lu C.-W."/>
        </authorList>
    </citation>
    <scope>NUCLEOTIDE SEQUENCE</scope>
    <source>
        <strain evidence="3">KPS</strain>
    </source>
</reference>
<dbReference type="InterPro" id="IPR019734">
    <property type="entry name" value="TPR_rpt"/>
</dbReference>
<evidence type="ECO:0000313" key="3">
    <source>
        <dbReference type="EMBL" id="WMW66252.1"/>
    </source>
</evidence>
<dbReference type="PANTHER" id="PTHR12558">
    <property type="entry name" value="CELL DIVISION CYCLE 16,23,27"/>
    <property type="match status" value="1"/>
</dbReference>
<dbReference type="SUPFAM" id="SSF48452">
    <property type="entry name" value="TPR-like"/>
    <property type="match status" value="4"/>
</dbReference>
<feature type="repeat" description="TPR" evidence="1">
    <location>
        <begin position="733"/>
        <end position="766"/>
    </location>
</feature>
<evidence type="ECO:0000256" key="1">
    <source>
        <dbReference type="PROSITE-ProRule" id="PRU00339"/>
    </source>
</evidence>
<feature type="repeat" description="TPR" evidence="1">
    <location>
        <begin position="60"/>
        <end position="93"/>
    </location>
</feature>
<proteinExistence type="predicted"/>
<keyword evidence="1" id="KW-0802">TPR repeat</keyword>
<dbReference type="Pfam" id="PF14559">
    <property type="entry name" value="TPR_19"/>
    <property type="match status" value="1"/>
</dbReference>
<evidence type="ECO:0000256" key="2">
    <source>
        <dbReference type="SAM" id="SignalP"/>
    </source>
</evidence>
<dbReference type="Gene3D" id="1.25.40.10">
    <property type="entry name" value="Tetratricopeptide repeat domain"/>
    <property type="match status" value="5"/>
</dbReference>
<feature type="chain" id="PRO_5046841771" evidence="2">
    <location>
        <begin position="23"/>
        <end position="883"/>
    </location>
</feature>
<feature type="repeat" description="TPR" evidence="1">
    <location>
        <begin position="196"/>
        <end position="229"/>
    </location>
</feature>
<dbReference type="Pfam" id="PF13429">
    <property type="entry name" value="TPR_15"/>
    <property type="match status" value="1"/>
</dbReference>
<keyword evidence="4" id="KW-1185">Reference proteome</keyword>
<organism evidence="3 4">
    <name type="scientific">Nitratidesulfovibrio liaohensis</name>
    <dbReference type="NCBI Taxonomy" id="2604158"/>
    <lineage>
        <taxon>Bacteria</taxon>
        <taxon>Pseudomonadati</taxon>
        <taxon>Thermodesulfobacteriota</taxon>
        <taxon>Desulfovibrionia</taxon>
        <taxon>Desulfovibrionales</taxon>
        <taxon>Desulfovibrionaceae</taxon>
        <taxon>Nitratidesulfovibrio</taxon>
    </lineage>
</organism>
<feature type="signal peptide" evidence="2">
    <location>
        <begin position="1"/>
        <end position="22"/>
    </location>
</feature>
<name>A0ABY9R542_9BACT</name>
<dbReference type="RefSeq" id="WP_309542156.1">
    <property type="nucleotide sequence ID" value="NZ_CP133659.1"/>
</dbReference>
<feature type="repeat" description="TPR" evidence="1">
    <location>
        <begin position="802"/>
        <end position="835"/>
    </location>
</feature>
<dbReference type="Proteomes" id="UP001180616">
    <property type="component" value="Chromosome"/>
</dbReference>
<accession>A0ABY9R542</accession>
<dbReference type="PROSITE" id="PS50005">
    <property type="entry name" value="TPR"/>
    <property type="match status" value="7"/>
</dbReference>
<keyword evidence="2" id="KW-0732">Signal</keyword>
<dbReference type="InterPro" id="IPR011990">
    <property type="entry name" value="TPR-like_helical_dom_sf"/>
</dbReference>
<dbReference type="Pfam" id="PF13432">
    <property type="entry name" value="TPR_16"/>
    <property type="match status" value="2"/>
</dbReference>
<feature type="repeat" description="TPR" evidence="1">
    <location>
        <begin position="699"/>
        <end position="732"/>
    </location>
</feature>
<dbReference type="EMBL" id="CP133659">
    <property type="protein sequence ID" value="WMW66252.1"/>
    <property type="molecule type" value="Genomic_DNA"/>
</dbReference>
<sequence>MWNNLRWLVCLIMILLPTSGCGTDKAGDFLSEGRKLMGQGNPAGAVVLFKNALEKNPGDYTLHLELGRAYYALGKIDLAENELQKCYRQQPNDPTLNLALGEVYVARNLPDQALVHVQKFEEHAGATAASRELAGLAYGQARRPEEARKALEQSFGLDPKRISARLALGRLFLYRGDLRAASSVLQEALSVSPDDTAALALQGDILLRQGEADKALSVFRKITQLTPRDENARYMVGVLQLQLGNEAEAAQTAAAMRTDFKDSALVFLLEGALAATRKNYAEAATLLQRSVALRPSVEGYYKLGMALYAKGDLEMALSQFNTVLASTPDHDAARRMVCTILLAQRRLDEAMQEARKLLDRNPGDANAHFLMAGVLLAGKDKRGAEKELEAGLAQEPAHVGALLQLSTLKQSEGRMDEALADLRTAVVAAPDNIIARNALYAFHLGRGEVDKAEKVVLEGMNNTPQDAVLYTMLVPLYANAGKEAKALDAVAKAHRADPAFADAYLAGLRVHAGAGRVEQALAESEAYLAVSPDSPGFLVASGALLDLLGRTTEADARFDKALASKDVQVVLVVANRAAATGRTDKAKQILEAALQADSQEALREALAVLLVRENKPDAALALYSSIEAQRPREALIGRYRLLTHMRRNKEAAETARTLALRDGGSPLPAMLEAYALERMQQREQGIQLLDAAYRQKGSADLLLAMGGMLERGGDLARAEACYKEALKVQPDDVPTLLAMGTLQMRRKAYSQSIPVYEKALRLAPANVVAMNNLAMAYLHQSGRAQMALRLALQAYTHSPENPDVLDTLGACMMANGRADEAARAYGRAVAAAPDNPTLRYHHAEAHFKAGRKDKAAEELRVALQTPDFPEAAQAGELLRKAGN</sequence>
<feature type="repeat" description="TPR" evidence="1">
    <location>
        <begin position="297"/>
        <end position="330"/>
    </location>
</feature>
<dbReference type="Pfam" id="PF13181">
    <property type="entry name" value="TPR_8"/>
    <property type="match status" value="1"/>
</dbReference>
<dbReference type="PANTHER" id="PTHR12558:SF13">
    <property type="entry name" value="CELL DIVISION CYCLE PROTEIN 27 HOMOLOG"/>
    <property type="match status" value="1"/>
</dbReference>